<evidence type="ECO:0008006" key="3">
    <source>
        <dbReference type="Google" id="ProtNLM"/>
    </source>
</evidence>
<evidence type="ECO:0000313" key="1">
    <source>
        <dbReference type="EMBL" id="ROP34827.1"/>
    </source>
</evidence>
<dbReference type="AlphaFoldDB" id="A0A3N1GX81"/>
<sequence>MLAPGDSGLAYFLDRLNWSPERLAREINRLCGAGTVSAKAPYHWLKGAYPRRGVPEAVVEVLSQHLDEPVDLGRIWPRAAGEERRASALLRDSHTSAQLVQQVSETNADDATLAQLARELDNIVGYYSHMPSSSLVERVALLRDRVAQLLRGNQKPVQRRELLSLGAKLCTMLAWMSDDLGDSGAAYIQASAAWDLADLADDNEARRWARVAQAKQAYWLGHFAESAQHAVDGASWPAPDGLDVLLRLGAARAWAASGMADEARRALKDWADRSDEGSAPGGGLFSFRHDRQSYLAGHTLLSLDEPAWALRELGRSLEWVERLPATQRFQAVEVLIRIDVLRAQLRLKDVEAMTDVVSPLFELEPHRMVNMVVVSLRQAAAELRRRQVKHRRLRDLARRLDDLGATAAPDRWDSVPALLPRTG</sequence>
<name>A0A3N1GX81_9PSEU</name>
<dbReference type="Proteomes" id="UP000268727">
    <property type="component" value="Unassembled WGS sequence"/>
</dbReference>
<organism evidence="1 2">
    <name type="scientific">Saccharothrix texasensis</name>
    <dbReference type="NCBI Taxonomy" id="103734"/>
    <lineage>
        <taxon>Bacteria</taxon>
        <taxon>Bacillati</taxon>
        <taxon>Actinomycetota</taxon>
        <taxon>Actinomycetes</taxon>
        <taxon>Pseudonocardiales</taxon>
        <taxon>Pseudonocardiaceae</taxon>
        <taxon>Saccharothrix</taxon>
    </lineage>
</organism>
<accession>A0A3N1GX81</accession>
<evidence type="ECO:0000313" key="2">
    <source>
        <dbReference type="Proteomes" id="UP000268727"/>
    </source>
</evidence>
<gene>
    <name evidence="1" type="ORF">EDD40_0031</name>
</gene>
<reference evidence="1 2" key="1">
    <citation type="submission" date="2018-11" db="EMBL/GenBank/DDBJ databases">
        <title>Sequencing the genomes of 1000 actinobacteria strains.</title>
        <authorList>
            <person name="Klenk H.-P."/>
        </authorList>
    </citation>
    <scope>NUCLEOTIDE SEQUENCE [LARGE SCALE GENOMIC DNA]</scope>
    <source>
        <strain evidence="1 2">DSM 44231</strain>
    </source>
</reference>
<protein>
    <recommendedName>
        <fullName evidence="3">XRE family transcriptional regulator</fullName>
    </recommendedName>
</protein>
<keyword evidence="2" id="KW-1185">Reference proteome</keyword>
<proteinExistence type="predicted"/>
<comment type="caution">
    <text evidence="1">The sequence shown here is derived from an EMBL/GenBank/DDBJ whole genome shotgun (WGS) entry which is preliminary data.</text>
</comment>
<dbReference type="EMBL" id="RJKM01000001">
    <property type="protein sequence ID" value="ROP34827.1"/>
    <property type="molecule type" value="Genomic_DNA"/>
</dbReference>